<keyword evidence="2" id="KW-1185">Reference proteome</keyword>
<evidence type="ECO:0000313" key="2">
    <source>
        <dbReference type="Proteomes" id="UP001642409"/>
    </source>
</evidence>
<name>A0ABP1HR22_9EUKA</name>
<sequence>MVFCSVCRSVCYELRQLSATYVVFSKEATELWPLSNPEGSLMAYPQPYGSLTAAQHFESENFTVRNRFSQSASQKLNAARNDKRNRMNTSFITQNKASIPAIPLQLDVVSNYSYNFTRCQKKNNKIQHNKFTHSSYLSLKCSLYKISLQIQFMYQPQWLTINLYPKFC</sequence>
<dbReference type="EMBL" id="CAXDID020000037">
    <property type="protein sequence ID" value="CAL5997833.1"/>
    <property type="molecule type" value="Genomic_DNA"/>
</dbReference>
<reference evidence="1 2" key="1">
    <citation type="submission" date="2024-07" db="EMBL/GenBank/DDBJ databases">
        <authorList>
            <person name="Akdeniz Z."/>
        </authorList>
    </citation>
    <scope>NUCLEOTIDE SEQUENCE [LARGE SCALE GENOMIC DNA]</scope>
</reference>
<accession>A0ABP1HR22</accession>
<dbReference type="Proteomes" id="UP001642409">
    <property type="component" value="Unassembled WGS sequence"/>
</dbReference>
<organism evidence="1 2">
    <name type="scientific">Hexamita inflata</name>
    <dbReference type="NCBI Taxonomy" id="28002"/>
    <lineage>
        <taxon>Eukaryota</taxon>
        <taxon>Metamonada</taxon>
        <taxon>Diplomonadida</taxon>
        <taxon>Hexamitidae</taxon>
        <taxon>Hexamitinae</taxon>
        <taxon>Hexamita</taxon>
    </lineage>
</organism>
<gene>
    <name evidence="1" type="ORF">HINF_LOCUS15439</name>
</gene>
<comment type="caution">
    <text evidence="1">The sequence shown here is derived from an EMBL/GenBank/DDBJ whole genome shotgun (WGS) entry which is preliminary data.</text>
</comment>
<protein>
    <submittedName>
        <fullName evidence="1">Hypothetical_protein</fullName>
    </submittedName>
</protein>
<evidence type="ECO:0000313" key="1">
    <source>
        <dbReference type="EMBL" id="CAL5997833.1"/>
    </source>
</evidence>
<proteinExistence type="predicted"/>